<evidence type="ECO:0000313" key="3">
    <source>
        <dbReference type="EMBL" id="ASZ09114.1"/>
    </source>
</evidence>
<dbReference type="InterPro" id="IPR019988">
    <property type="entry name" value="GTP-bd_ribosome_bgen_YqeH"/>
</dbReference>
<dbReference type="PANTHER" id="PTHR46434">
    <property type="entry name" value="GENETIC INTERACTOR OF PROHIBITINS 3, MITOCHONDRIAL"/>
    <property type="match status" value="1"/>
</dbReference>
<sequence>MSKCIGCGILKQNKDQNLPGYVIKPENEYCLRCFKIKNYNELINQEIDAKSFLDKLTSLIKNQNPNEIEFYYIIDIFDLEGSRVKEIETAIKKYPVTIVVNKIDLLPKAVKLSKIRKYITELFNKSDLQNTNIILNTTFKSNFTNSLLNKIKKTKTNKYFIGSSNVGKSSIINSLLKANNLIPQIVESKYFNTTLDFIQIKLSSEDILFDTPGIARSNSVANLLNKEDWKYIYFNKEIAQNTFQLKSNNTIFYAGLLWVDFSWKNDEVNSFHFFNNKEIKLHRTNSKNAEEYYFRNKENIVPYNEQNEIKQYKFDFSEKDINKEFDISISGLGWFNFKVKNPIKINLNIPGKENVVKLTLRKPLV</sequence>
<dbReference type="Pfam" id="PF03193">
    <property type="entry name" value="RsgA_GTPase"/>
    <property type="match status" value="1"/>
</dbReference>
<dbReference type="AlphaFoldDB" id="A0A249SN66"/>
<name>A0A249SN66_9MOLU</name>
<organism evidence="3 4">
    <name type="scientific">Mesoplasma chauliocola</name>
    <dbReference type="NCBI Taxonomy" id="216427"/>
    <lineage>
        <taxon>Bacteria</taxon>
        <taxon>Bacillati</taxon>
        <taxon>Mycoplasmatota</taxon>
        <taxon>Mollicutes</taxon>
        <taxon>Entomoplasmatales</taxon>
        <taxon>Entomoplasmataceae</taxon>
        <taxon>Mesoplasma</taxon>
    </lineage>
</organism>
<dbReference type="CDD" id="cd01855">
    <property type="entry name" value="YqeH"/>
    <property type="match status" value="1"/>
</dbReference>
<dbReference type="InterPro" id="IPR048422">
    <property type="entry name" value="NOA1/YqeH-like_C"/>
</dbReference>
<dbReference type="Proteomes" id="UP000232229">
    <property type="component" value="Chromosome"/>
</dbReference>
<dbReference type="SUPFAM" id="SSF52540">
    <property type="entry name" value="P-loop containing nucleoside triphosphate hydrolases"/>
    <property type="match status" value="1"/>
</dbReference>
<keyword evidence="4" id="KW-1185">Reference proteome</keyword>
<gene>
    <name evidence="3" type="primary">yqeH</name>
    <name evidence="3" type="ORF">CK556_01930</name>
</gene>
<dbReference type="EMBL" id="CP023173">
    <property type="protein sequence ID" value="ASZ09114.1"/>
    <property type="molecule type" value="Genomic_DNA"/>
</dbReference>
<dbReference type="GO" id="GO:0003924">
    <property type="term" value="F:GTPase activity"/>
    <property type="evidence" value="ECO:0007669"/>
    <property type="project" value="InterPro"/>
</dbReference>
<dbReference type="NCBIfam" id="TIGR03597">
    <property type="entry name" value="GTPase_YqeH"/>
    <property type="match status" value="1"/>
</dbReference>
<evidence type="ECO:0000259" key="1">
    <source>
        <dbReference type="Pfam" id="PF03193"/>
    </source>
</evidence>
<dbReference type="KEGG" id="mchc:CK556_01930"/>
<dbReference type="PANTHER" id="PTHR46434:SF1">
    <property type="entry name" value="GENETIC INTERACTOR OF PROHIBITINS 3, MITOCHONDRIAL"/>
    <property type="match status" value="1"/>
</dbReference>
<accession>A0A249SN66</accession>
<dbReference type="RefSeq" id="WP_027875371.1">
    <property type="nucleotide sequence ID" value="NZ_CP023173.1"/>
</dbReference>
<dbReference type="InterPro" id="IPR050896">
    <property type="entry name" value="Mito_lipid_metab_GTPase"/>
</dbReference>
<reference evidence="3 4" key="1">
    <citation type="submission" date="2017-08" db="EMBL/GenBank/DDBJ databases">
        <title>Complete Genome Sequence of Mesoplasma chauliocola.</title>
        <authorList>
            <person name="Knight T.F.Jr."/>
            <person name="Citino T."/>
        </authorList>
    </citation>
    <scope>NUCLEOTIDE SEQUENCE [LARGE SCALE GENOMIC DNA]</scope>
    <source>
        <strain evidence="3 4">CHPA-2</strain>
    </source>
</reference>
<dbReference type="InterPro" id="IPR027417">
    <property type="entry name" value="P-loop_NTPase"/>
</dbReference>
<dbReference type="Gene3D" id="3.40.50.300">
    <property type="entry name" value="P-loop containing nucleotide triphosphate hydrolases"/>
    <property type="match status" value="1"/>
</dbReference>
<proteinExistence type="predicted"/>
<dbReference type="Pfam" id="PF21516">
    <property type="entry name" value="YqeH-like_C"/>
    <property type="match status" value="1"/>
</dbReference>
<dbReference type="GO" id="GO:0005525">
    <property type="term" value="F:GTP binding"/>
    <property type="evidence" value="ECO:0007669"/>
    <property type="project" value="InterPro"/>
</dbReference>
<evidence type="ECO:0000313" key="4">
    <source>
        <dbReference type="Proteomes" id="UP000232229"/>
    </source>
</evidence>
<dbReference type="InterPro" id="IPR010914">
    <property type="entry name" value="RsgA_GTPase_dom"/>
</dbReference>
<feature type="domain" description="EngC GTPase" evidence="1">
    <location>
        <begin position="92"/>
        <end position="216"/>
    </location>
</feature>
<protein>
    <submittedName>
        <fullName evidence="3">Ribosome biogenesis GTPase YqeH</fullName>
    </submittedName>
</protein>
<feature type="domain" description="NOA1/YqeH-like C-terminal" evidence="2">
    <location>
        <begin position="269"/>
        <end position="362"/>
    </location>
</feature>
<dbReference type="STRING" id="1336232.GCA_000518825_00365"/>
<evidence type="ECO:0000259" key="2">
    <source>
        <dbReference type="Pfam" id="PF21516"/>
    </source>
</evidence>